<dbReference type="EMBL" id="FZOF01000026">
    <property type="protein sequence ID" value="SNT44514.1"/>
    <property type="molecule type" value="Genomic_DNA"/>
</dbReference>
<dbReference type="GO" id="GO:0005886">
    <property type="term" value="C:plasma membrane"/>
    <property type="evidence" value="ECO:0007669"/>
    <property type="project" value="UniProtKB-SubCell"/>
</dbReference>
<sequence>MGYVRLLRRRPVLALWGAQGLSVFGDRLYAMAIMWLAWEKSGAAAMGLVAVAESVPYIVMGTVGRRLMDRFASLRALAAVDASRIVLVALLPVAWNVFGLPAMLALAVAVGAAGALFDPNLGALVPDLVRPSEVQAIYGLTDLTGRIARISGPGAAGVLLAVMPQGALFWLDAATFAVSAGVLARLGRGAHKSAPTGKRPAAPETLGTRLLLRSHPATGAAIGVHGVGIFAQAVSFALPALLAARFHAGAGTYGLILATTGAGALAGNLAAGHVRLPSRLPVVYCAVWAASGLLLAFNGLASNLPVLLALAAASGFLAPFCGITLQTHLAAFPAGPRRRLMSLDLTIIRTAGTASMLVVPAVAAGSPTAGFLTGGLITVAVAGIGAAASWWWTRDTASMRVPQPEPELSRD</sequence>
<dbReference type="Pfam" id="PF05977">
    <property type="entry name" value="MFS_3"/>
    <property type="match status" value="1"/>
</dbReference>
<dbReference type="SUPFAM" id="SSF103473">
    <property type="entry name" value="MFS general substrate transporter"/>
    <property type="match status" value="1"/>
</dbReference>
<keyword evidence="4 7" id="KW-0812">Transmembrane</keyword>
<evidence type="ECO:0000256" key="5">
    <source>
        <dbReference type="ARBA" id="ARBA00022989"/>
    </source>
</evidence>
<evidence type="ECO:0000256" key="3">
    <source>
        <dbReference type="ARBA" id="ARBA00022475"/>
    </source>
</evidence>
<feature type="transmembrane region" description="Helical" evidence="7">
    <location>
        <begin position="167"/>
        <end position="186"/>
    </location>
</feature>
<keyword evidence="6 7" id="KW-0472">Membrane</keyword>
<protein>
    <submittedName>
        <fullName evidence="8">Predicted arabinose efflux permease, MFS family</fullName>
    </submittedName>
</protein>
<organism evidence="8 9">
    <name type="scientific">Actinacidiphila glaucinigra</name>
    <dbReference type="NCBI Taxonomy" id="235986"/>
    <lineage>
        <taxon>Bacteria</taxon>
        <taxon>Bacillati</taxon>
        <taxon>Actinomycetota</taxon>
        <taxon>Actinomycetes</taxon>
        <taxon>Kitasatosporales</taxon>
        <taxon>Streptomycetaceae</taxon>
        <taxon>Actinacidiphila</taxon>
    </lineage>
</organism>
<feature type="transmembrane region" description="Helical" evidence="7">
    <location>
        <begin position="371"/>
        <end position="392"/>
    </location>
</feature>
<keyword evidence="3" id="KW-1003">Cell membrane</keyword>
<dbReference type="Gene3D" id="1.20.1250.20">
    <property type="entry name" value="MFS general substrate transporter like domains"/>
    <property type="match status" value="2"/>
</dbReference>
<feature type="transmembrane region" description="Helical" evidence="7">
    <location>
        <begin position="85"/>
        <end position="117"/>
    </location>
</feature>
<evidence type="ECO:0000256" key="1">
    <source>
        <dbReference type="ARBA" id="ARBA00004651"/>
    </source>
</evidence>
<evidence type="ECO:0000256" key="4">
    <source>
        <dbReference type="ARBA" id="ARBA00022692"/>
    </source>
</evidence>
<dbReference type="PANTHER" id="PTHR23513:SF11">
    <property type="entry name" value="STAPHYLOFERRIN A TRANSPORTER"/>
    <property type="match status" value="1"/>
</dbReference>
<feature type="transmembrane region" description="Helical" evidence="7">
    <location>
        <begin position="250"/>
        <end position="270"/>
    </location>
</feature>
<dbReference type="Proteomes" id="UP000198280">
    <property type="component" value="Unassembled WGS sequence"/>
</dbReference>
<name>A0A239MQW7_9ACTN</name>
<dbReference type="OrthoDB" id="4544939at2"/>
<dbReference type="InterPro" id="IPR010290">
    <property type="entry name" value="TM_effector"/>
</dbReference>
<feature type="transmembrane region" description="Helical" evidence="7">
    <location>
        <begin position="219"/>
        <end position="244"/>
    </location>
</feature>
<dbReference type="PANTHER" id="PTHR23513">
    <property type="entry name" value="INTEGRAL MEMBRANE EFFLUX PROTEIN-RELATED"/>
    <property type="match status" value="1"/>
</dbReference>
<keyword evidence="2" id="KW-0813">Transport</keyword>
<keyword evidence="9" id="KW-1185">Reference proteome</keyword>
<gene>
    <name evidence="8" type="ORF">SAMN05216252_12626</name>
</gene>
<evidence type="ECO:0000256" key="6">
    <source>
        <dbReference type="ARBA" id="ARBA00023136"/>
    </source>
</evidence>
<feature type="transmembrane region" description="Helical" evidence="7">
    <location>
        <begin position="12"/>
        <end position="38"/>
    </location>
</feature>
<dbReference type="RefSeq" id="WP_089227860.1">
    <property type="nucleotide sequence ID" value="NZ_FZOF01000026.1"/>
</dbReference>
<feature type="transmembrane region" description="Helical" evidence="7">
    <location>
        <begin position="44"/>
        <end position="64"/>
    </location>
</feature>
<evidence type="ECO:0000256" key="7">
    <source>
        <dbReference type="SAM" id="Phobius"/>
    </source>
</evidence>
<evidence type="ECO:0000313" key="8">
    <source>
        <dbReference type="EMBL" id="SNT44514.1"/>
    </source>
</evidence>
<keyword evidence="5 7" id="KW-1133">Transmembrane helix</keyword>
<comment type="subcellular location">
    <subcellularLocation>
        <location evidence="1">Cell membrane</location>
        <topology evidence="1">Multi-pass membrane protein</topology>
    </subcellularLocation>
</comment>
<dbReference type="AlphaFoldDB" id="A0A239MQW7"/>
<evidence type="ECO:0000256" key="2">
    <source>
        <dbReference type="ARBA" id="ARBA00022448"/>
    </source>
</evidence>
<feature type="transmembrane region" description="Helical" evidence="7">
    <location>
        <begin position="306"/>
        <end position="325"/>
    </location>
</feature>
<feature type="transmembrane region" description="Helical" evidence="7">
    <location>
        <begin position="346"/>
        <end position="365"/>
    </location>
</feature>
<reference evidence="8 9" key="1">
    <citation type="submission" date="2017-06" db="EMBL/GenBank/DDBJ databases">
        <authorList>
            <person name="Kim H.J."/>
            <person name="Triplett B.A."/>
        </authorList>
    </citation>
    <scope>NUCLEOTIDE SEQUENCE [LARGE SCALE GENOMIC DNA]</scope>
    <source>
        <strain evidence="8 9">CGMCC 4.1858</strain>
    </source>
</reference>
<dbReference type="InterPro" id="IPR036259">
    <property type="entry name" value="MFS_trans_sf"/>
</dbReference>
<feature type="transmembrane region" description="Helical" evidence="7">
    <location>
        <begin position="282"/>
        <end position="300"/>
    </location>
</feature>
<accession>A0A239MQW7</accession>
<evidence type="ECO:0000313" key="9">
    <source>
        <dbReference type="Proteomes" id="UP000198280"/>
    </source>
</evidence>
<proteinExistence type="predicted"/>